<protein>
    <submittedName>
        <fullName evidence="3">Uncharacterized protein</fullName>
    </submittedName>
</protein>
<keyword evidence="2" id="KW-0732">Signal</keyword>
<dbReference type="Proteomes" id="UP000654471">
    <property type="component" value="Unassembled WGS sequence"/>
</dbReference>
<keyword evidence="4" id="KW-1185">Reference proteome</keyword>
<organism evidence="3 4">
    <name type="scientific">Streptomyces albospinus</name>
    <dbReference type="NCBI Taxonomy" id="285515"/>
    <lineage>
        <taxon>Bacteria</taxon>
        <taxon>Bacillati</taxon>
        <taxon>Actinomycetota</taxon>
        <taxon>Actinomycetes</taxon>
        <taxon>Kitasatosporales</taxon>
        <taxon>Streptomycetaceae</taxon>
        <taxon>Streptomyces</taxon>
    </lineage>
</organism>
<feature type="chain" id="PRO_5045433868" evidence="2">
    <location>
        <begin position="28"/>
        <end position="200"/>
    </location>
</feature>
<sequence length="200" mass="20783">MSAPALRRGVGTLMATAIAGTAGVALAGPVGATTSYGHPHQKVIVIVVNESRHCRDFKVVKVVVVEMDRKVIIIKKFQRCDFRRHNDYFAKRIFFKRDFRTTHKVFVDKARARGTVPLAPAKVPVDTNPIRVSINAPRTSMNPTSPTSLGSLTPGHVNVSSSGVTAGSGATGVNLGAGGVSAGSGAAGVSLGSGGNTAHQ</sequence>
<gene>
    <name evidence="3" type="ORF">GCM10010211_33400</name>
</gene>
<evidence type="ECO:0000313" key="4">
    <source>
        <dbReference type="Proteomes" id="UP000654471"/>
    </source>
</evidence>
<dbReference type="RefSeq" id="WP_189300726.1">
    <property type="nucleotide sequence ID" value="NZ_BMRP01000010.1"/>
</dbReference>
<feature type="compositionally biased region" description="Polar residues" evidence="1">
    <location>
        <begin position="136"/>
        <end position="151"/>
    </location>
</feature>
<comment type="caution">
    <text evidence="3">The sequence shown here is derived from an EMBL/GenBank/DDBJ whole genome shotgun (WGS) entry which is preliminary data.</text>
</comment>
<reference evidence="4" key="1">
    <citation type="journal article" date="2019" name="Int. J. Syst. Evol. Microbiol.">
        <title>The Global Catalogue of Microorganisms (GCM) 10K type strain sequencing project: providing services to taxonomists for standard genome sequencing and annotation.</title>
        <authorList>
            <consortium name="The Broad Institute Genomics Platform"/>
            <consortium name="The Broad Institute Genome Sequencing Center for Infectious Disease"/>
            <person name="Wu L."/>
            <person name="Ma J."/>
        </authorList>
    </citation>
    <scope>NUCLEOTIDE SEQUENCE [LARGE SCALE GENOMIC DNA]</scope>
    <source>
        <strain evidence="4">JCM 3399</strain>
    </source>
</reference>
<accession>A0ABQ2V2K7</accession>
<evidence type="ECO:0000256" key="1">
    <source>
        <dbReference type="SAM" id="MobiDB-lite"/>
    </source>
</evidence>
<proteinExistence type="predicted"/>
<feature type="region of interest" description="Disordered" evidence="1">
    <location>
        <begin position="134"/>
        <end position="156"/>
    </location>
</feature>
<name>A0ABQ2V2K7_9ACTN</name>
<feature type="signal peptide" evidence="2">
    <location>
        <begin position="1"/>
        <end position="27"/>
    </location>
</feature>
<dbReference type="EMBL" id="BMRP01000010">
    <property type="protein sequence ID" value="GGU65544.1"/>
    <property type="molecule type" value="Genomic_DNA"/>
</dbReference>
<evidence type="ECO:0000313" key="3">
    <source>
        <dbReference type="EMBL" id="GGU65544.1"/>
    </source>
</evidence>
<evidence type="ECO:0000256" key="2">
    <source>
        <dbReference type="SAM" id="SignalP"/>
    </source>
</evidence>